<reference evidence="1 2" key="1">
    <citation type="journal article" date="2024" name="bioRxiv">
        <title>A reference genome for Trichogramma kaykai: A tiny desert-dwelling parasitoid wasp with competing sex-ratio distorters.</title>
        <authorList>
            <person name="Culotta J."/>
            <person name="Lindsey A.R."/>
        </authorList>
    </citation>
    <scope>NUCLEOTIDE SEQUENCE [LARGE SCALE GENOMIC DNA]</scope>
    <source>
        <strain evidence="1 2">KSX58</strain>
    </source>
</reference>
<keyword evidence="2" id="KW-1185">Reference proteome</keyword>
<organism evidence="1 2">
    <name type="scientific">Trichogramma kaykai</name>
    <dbReference type="NCBI Taxonomy" id="54128"/>
    <lineage>
        <taxon>Eukaryota</taxon>
        <taxon>Metazoa</taxon>
        <taxon>Ecdysozoa</taxon>
        <taxon>Arthropoda</taxon>
        <taxon>Hexapoda</taxon>
        <taxon>Insecta</taxon>
        <taxon>Pterygota</taxon>
        <taxon>Neoptera</taxon>
        <taxon>Endopterygota</taxon>
        <taxon>Hymenoptera</taxon>
        <taxon>Apocrita</taxon>
        <taxon>Proctotrupomorpha</taxon>
        <taxon>Chalcidoidea</taxon>
        <taxon>Trichogrammatidae</taxon>
        <taxon>Trichogramma</taxon>
    </lineage>
</organism>
<evidence type="ECO:0000313" key="1">
    <source>
        <dbReference type="EMBL" id="KAL3402577.1"/>
    </source>
</evidence>
<sequence length="139" mass="16210">MYSKKELACQRRVREIKNQLKSTKQGDARAENDRDLRILRYVHGVLVHRISQHQSNGLDIRSRVTRRNVTFSIFVIEFIHFCIASAETITTQTNIHAAGELPDAVHMIYRKTTDRHVSRDTTNPAVNRYFDAIILYTRI</sequence>
<proteinExistence type="predicted"/>
<protein>
    <submittedName>
        <fullName evidence="1">Uncharacterized protein</fullName>
    </submittedName>
</protein>
<comment type="caution">
    <text evidence="1">The sequence shown here is derived from an EMBL/GenBank/DDBJ whole genome shotgun (WGS) entry which is preliminary data.</text>
</comment>
<evidence type="ECO:0000313" key="2">
    <source>
        <dbReference type="Proteomes" id="UP001627154"/>
    </source>
</evidence>
<name>A0ABD2XB22_9HYME</name>
<dbReference type="EMBL" id="JBJJXI010000034">
    <property type="protein sequence ID" value="KAL3402577.1"/>
    <property type="molecule type" value="Genomic_DNA"/>
</dbReference>
<accession>A0ABD2XB22</accession>
<dbReference type="Proteomes" id="UP001627154">
    <property type="component" value="Unassembled WGS sequence"/>
</dbReference>
<gene>
    <name evidence="1" type="ORF">TKK_004514</name>
</gene>
<dbReference type="AlphaFoldDB" id="A0ABD2XB22"/>